<organism evidence="3 4">
    <name type="scientific">Polarella glacialis</name>
    <name type="common">Dinoflagellate</name>
    <dbReference type="NCBI Taxonomy" id="89957"/>
    <lineage>
        <taxon>Eukaryota</taxon>
        <taxon>Sar</taxon>
        <taxon>Alveolata</taxon>
        <taxon>Dinophyceae</taxon>
        <taxon>Suessiales</taxon>
        <taxon>Suessiaceae</taxon>
        <taxon>Polarella</taxon>
    </lineage>
</organism>
<dbReference type="Proteomes" id="UP000654075">
    <property type="component" value="Unassembled WGS sequence"/>
</dbReference>
<protein>
    <recommendedName>
        <fullName evidence="2">J domain-containing protein</fullName>
    </recommendedName>
</protein>
<dbReference type="InterPro" id="IPR052276">
    <property type="entry name" value="Diphthamide-biosynth_chaperone"/>
</dbReference>
<feature type="region of interest" description="Disordered" evidence="1">
    <location>
        <begin position="153"/>
        <end position="185"/>
    </location>
</feature>
<feature type="compositionally biased region" description="Low complexity" evidence="1">
    <location>
        <begin position="154"/>
        <end position="169"/>
    </location>
</feature>
<dbReference type="PANTHER" id="PTHR44240:SF10">
    <property type="entry name" value="J DOMAIN-CONTAINING PROTEIN"/>
    <property type="match status" value="1"/>
</dbReference>
<dbReference type="Pfam" id="PF00226">
    <property type="entry name" value="DnaJ"/>
    <property type="match status" value="1"/>
</dbReference>
<dbReference type="InterPro" id="IPR001623">
    <property type="entry name" value="DnaJ_domain"/>
</dbReference>
<evidence type="ECO:0000259" key="2">
    <source>
        <dbReference type="PROSITE" id="PS50076"/>
    </source>
</evidence>
<accession>A0A813E5T6</accession>
<dbReference type="Gene3D" id="1.10.287.110">
    <property type="entry name" value="DnaJ domain"/>
    <property type="match status" value="1"/>
</dbReference>
<keyword evidence="4" id="KW-1185">Reference proteome</keyword>
<dbReference type="AlphaFoldDB" id="A0A813E5T6"/>
<reference evidence="3" key="1">
    <citation type="submission" date="2021-02" db="EMBL/GenBank/DDBJ databases">
        <authorList>
            <person name="Dougan E. K."/>
            <person name="Rhodes N."/>
            <person name="Thang M."/>
            <person name="Chan C."/>
        </authorList>
    </citation>
    <scope>NUCLEOTIDE SEQUENCE</scope>
</reference>
<proteinExistence type="predicted"/>
<gene>
    <name evidence="3" type="ORF">PGLA1383_LOCUS13954</name>
</gene>
<evidence type="ECO:0000256" key="1">
    <source>
        <dbReference type="SAM" id="MobiDB-lite"/>
    </source>
</evidence>
<dbReference type="SUPFAM" id="SSF46565">
    <property type="entry name" value="Chaperone J-domain"/>
    <property type="match status" value="1"/>
</dbReference>
<feature type="region of interest" description="Disordered" evidence="1">
    <location>
        <begin position="455"/>
        <end position="485"/>
    </location>
</feature>
<dbReference type="OrthoDB" id="432863at2759"/>
<dbReference type="EMBL" id="CAJNNV010007845">
    <property type="protein sequence ID" value="CAE8595443.1"/>
    <property type="molecule type" value="Genomic_DNA"/>
</dbReference>
<dbReference type="CDD" id="cd06257">
    <property type="entry name" value="DnaJ"/>
    <property type="match status" value="1"/>
</dbReference>
<dbReference type="PANTHER" id="PTHR44240">
    <property type="entry name" value="DNAJ DOMAIN (PROKARYOTIC HEAT SHOCK PROTEIN)-RELATED"/>
    <property type="match status" value="1"/>
</dbReference>
<dbReference type="PROSITE" id="PS50076">
    <property type="entry name" value="DNAJ_2"/>
    <property type="match status" value="1"/>
</dbReference>
<evidence type="ECO:0000313" key="4">
    <source>
        <dbReference type="Proteomes" id="UP000654075"/>
    </source>
</evidence>
<name>A0A813E5T6_POLGL</name>
<comment type="caution">
    <text evidence="3">The sequence shown here is derived from an EMBL/GenBank/DDBJ whole genome shotgun (WGS) entry which is preliminary data.</text>
</comment>
<dbReference type="InterPro" id="IPR036869">
    <property type="entry name" value="J_dom_sf"/>
</dbReference>
<dbReference type="PRINTS" id="PR00625">
    <property type="entry name" value="JDOMAIN"/>
</dbReference>
<feature type="domain" description="J" evidence="2">
    <location>
        <begin position="406"/>
        <end position="490"/>
    </location>
</feature>
<dbReference type="SMART" id="SM00271">
    <property type="entry name" value="DnaJ"/>
    <property type="match status" value="1"/>
</dbReference>
<feature type="region of interest" description="Disordered" evidence="1">
    <location>
        <begin position="84"/>
        <end position="140"/>
    </location>
</feature>
<evidence type="ECO:0000313" key="3">
    <source>
        <dbReference type="EMBL" id="CAE8595443.1"/>
    </source>
</evidence>
<sequence>MQDPSATLVQEIHSWVASTCSKGLAKQPPLGWLDRSFKLPVGTTEEHFRLFFRASKLPQSLELDFPKPGGLVHVILRAEAQREYEAAQTGGRTVTLPRRSPRIAGQSCAVSASSSLGEKPRSRASRGAKRAADEALPGLGEDVDMEEQKAMLAQFKQQQQQQERQQQQQQPPPLQAPSRELPQQDDGVHVGQIDISLEPVGAMPLSGVIALPIGLNRDQEELVRNTLLAFGGRTASSLEQATHGLVPPELSTAEWEKLKAVISACQHLNKKVFAISWLQEVMENGLSASSADQALAHVPDFVQQLAIVPGRPRGRKAPAGDFRLPLQQGEAPLRQEHGEAQTPKAADQRHRKQSLAISLQETMEFLKKECPEEVEAGQVRLAIERSLQFFAVQLRTVQETSGTQEEPEDLLGVPKGASQEEVRAAYRKKAIALHPDKGGNSRDFDRLQKAYRTLLQGESMPTGDGDLTQQRKALPDSDDAEKRRDFDLRDHRALVKEKFERDGVDLDECIERQKQALAEIGLQPCEAGATNKNEKDEQMFNQCFYLALARSWIGDDARSMRETALSMKRVIEAAVLTEHPDWAGERVGEDVQAFSDFLFYVLGTNPLLSDLSVAVFDSVSGGVELYKGRCFPGPERAEEEQRANLLTILYTNGHYQALVPCERSKRLRPKLEELLQGLDAHNVPCVQTDV</sequence>